<dbReference type="SUPFAM" id="SSF57184">
    <property type="entry name" value="Growth factor receptor domain"/>
    <property type="match status" value="3"/>
</dbReference>
<dbReference type="InterPro" id="IPR000719">
    <property type="entry name" value="Prot_kinase_dom"/>
</dbReference>
<dbReference type="PROSITE" id="PS00108">
    <property type="entry name" value="PROTEIN_KINASE_ST"/>
    <property type="match status" value="1"/>
</dbReference>
<keyword evidence="1" id="KW-0723">Serine/threonine-protein kinase</keyword>
<keyword evidence="9" id="KW-1185">Reference proteome</keyword>
<dbReference type="SMART" id="SM00220">
    <property type="entry name" value="S_TKc"/>
    <property type="match status" value="1"/>
</dbReference>
<organism evidence="8 9">
    <name type="scientific">Entamoeba invadens IP1</name>
    <dbReference type="NCBI Taxonomy" id="370355"/>
    <lineage>
        <taxon>Eukaryota</taxon>
        <taxon>Amoebozoa</taxon>
        <taxon>Evosea</taxon>
        <taxon>Archamoebae</taxon>
        <taxon>Mastigamoebida</taxon>
        <taxon>Entamoebidae</taxon>
        <taxon>Entamoeba</taxon>
    </lineage>
</organism>
<dbReference type="SMART" id="SM00261">
    <property type="entry name" value="FU"/>
    <property type="match status" value="6"/>
</dbReference>
<evidence type="ECO:0000256" key="5">
    <source>
        <dbReference type="SAM" id="Phobius"/>
    </source>
</evidence>
<accession>A0A0A1U5E7</accession>
<feature type="chain" id="PRO_5001980196" evidence="6">
    <location>
        <begin position="18"/>
        <end position="1796"/>
    </location>
</feature>
<keyword evidence="5" id="KW-0472">Membrane</keyword>
<dbReference type="InterPro" id="IPR008271">
    <property type="entry name" value="Ser/Thr_kinase_AS"/>
</dbReference>
<dbReference type="KEGG" id="eiv:EIN_390770"/>
<dbReference type="InterPro" id="IPR009030">
    <property type="entry name" value="Growth_fac_rcpt_cys_sf"/>
</dbReference>
<dbReference type="Gene3D" id="3.30.200.20">
    <property type="entry name" value="Phosphorylase Kinase, domain 1"/>
    <property type="match status" value="1"/>
</dbReference>
<dbReference type="EC" id="2.7.11.13" evidence="8"/>
<keyword evidence="8" id="KW-0808">Transferase</keyword>
<dbReference type="InterPro" id="IPR000742">
    <property type="entry name" value="EGF"/>
</dbReference>
<evidence type="ECO:0000259" key="7">
    <source>
        <dbReference type="PROSITE" id="PS50011"/>
    </source>
</evidence>
<dbReference type="GO" id="GO:0005524">
    <property type="term" value="F:ATP binding"/>
    <property type="evidence" value="ECO:0007669"/>
    <property type="project" value="UniProtKB-UniRule"/>
</dbReference>
<proteinExistence type="predicted"/>
<dbReference type="InterPro" id="IPR017441">
    <property type="entry name" value="Protein_kinase_ATP_BS"/>
</dbReference>
<dbReference type="PROSITE" id="PS50011">
    <property type="entry name" value="PROTEIN_KINASE_DOM"/>
    <property type="match status" value="1"/>
</dbReference>
<protein>
    <submittedName>
        <fullName evidence="8">Protein serine/threonine kinase, putative</fullName>
        <ecNumber evidence="8">2.7.11.13</ecNumber>
    </submittedName>
</protein>
<dbReference type="InterPro" id="IPR006212">
    <property type="entry name" value="Furin_repeat"/>
</dbReference>
<dbReference type="PROSITE" id="PS00107">
    <property type="entry name" value="PROTEIN_KINASE_ATP"/>
    <property type="match status" value="1"/>
</dbReference>
<evidence type="ECO:0000313" key="8">
    <source>
        <dbReference type="EMBL" id="ELP89452.1"/>
    </source>
</evidence>
<dbReference type="RefSeq" id="XP_004256223.1">
    <property type="nucleotide sequence ID" value="XM_004256175.1"/>
</dbReference>
<keyword evidence="2 4" id="KW-0547">Nucleotide-binding</keyword>
<dbReference type="SMART" id="SM00181">
    <property type="entry name" value="EGF"/>
    <property type="match status" value="5"/>
</dbReference>
<dbReference type="PANTHER" id="PTHR45756:SF1">
    <property type="entry name" value="PROTEIN KINASE DOMAIN CONTAINING PROTEIN"/>
    <property type="match status" value="1"/>
</dbReference>
<feature type="domain" description="Protein kinase" evidence="7">
    <location>
        <begin position="1526"/>
        <end position="1789"/>
    </location>
</feature>
<keyword evidence="3 4" id="KW-0067">ATP-binding</keyword>
<dbReference type="EMBL" id="KB206629">
    <property type="protein sequence ID" value="ELP89452.1"/>
    <property type="molecule type" value="Genomic_DNA"/>
</dbReference>
<sequence length="1796" mass="204718">MLLELIALVVVVQSNDCWSVIGDNTLTYGDYPKCNNFLGHGLVITEQPNKDTVILSSGCCFDNKNYYKVRTGPINTRNVDVLFEFTSNIRYLFIISDNQRQKFTFFLYAEHLVTVFFDRTIPYDTDMYDDINVFENPAIYNCKKYTSFQLVFNRFVRPYLYFLLEENVNYSRRIKVNTEEYYFQGCKYAFNADSGIEYTLKRKEEKLVEVCRIGNFSRYMTCSSESVVEQFSDCRCYAQTNLYVASLKDVGTNYPDCLFNSSLFDFIILSQQTNMVFDVENASVWRSLIFEDTVTPITIINPTKLTFTGKVVFPKVPLVFSNEIHINEIVIPSFPSGGLHRLSNATIDKITVSYQSDDAILFLSNPLDREFPGIKIGCLNGKMSRYVSENSKIGCNCHFKNGVYNFADCEEVGKSDNKYTLVIEDKETYFRRSYWKEITFGNSVTIKRFVSAEKCIVNGFLYLKGSLQCDLLICTTNCRVVVDVGGVLLVNSIKTTGIQLVIDFADYTIFNIEYVELAGTLVINKALTIITHLKTLDNTLFDNFMSLQIDLIELGSIIQIVSTKTVVIEESTNSHRIDVTAQKFITNITKCTLGFVKVETPIEIGTHVETIWIDTIDNAKYPYVIPFAKLSRSEKPISIMNAPTLTTRQNGFYTLTKTRKVQFTSDSGLNLFCDGQILVVGKTESRMCKDTLLMTKVCSPQPDGSYKDENGDVDYSCPTNSTSLVYSTLLLDSVMRYDISDNESYDIITVEKQCIVGVNNKEFALQSKEVVVINGNNNTIRIYSTKTEIIATGKNIFYVNPGYGIELFSGSIFSVEDGKCHVAYIDQATYKCLECGFYKQDGKCQKRDWVDRNCLMLDKFSGKCLRCQENMYYSTIKKRCDYCGLYCKNCKSSTYCDVCEDNYLMVDRQCYPKNKCEMSSNNKCLKCSPGQEVSKDLSSCEKECSNGCKSCSNDECRICKVTEHYIDYGEKCDLVPEATFLSNFKVIECKMGFYSNNTNCVECPDQCTICEHDFDTSVVACKRCKNGYVISNQKCVEMKSIGCLKQRLSKCIQCEIGKYFDDKTCVSCGSKCKECSNNGECQSCVKGYYLWKATDINPIPSCRNVPQDSMCDKFVDGICITCKAKFYLNDTNDCSPCYFSCKRCTKSETWTSGSCYECESEYALVNNSCVSILSSSPHCKQTVPSSKTECAICDQGHYRDETRCVGCIESCKKCFNGKECVECYSPFFSNETSKCELSSNLFGCAEVGRNGCKKCEDGYFLENIRCVNCSSLVEHCKECHNATFKCFGCENNYVLLSDKCAFFSVIDNCISAVNSHCNKCTFWYIINPYTFNCDQEVSWWMILIIFVLSFVTFIIFLLIVGYFINRIVFRIKMCIYKKREQRQYAHFDTRYSNILWKEISKQSVIGVNKTVLRFDLEEQQQIPVGSYTRDLLCIGNIRGKKSIIISFVGIENESCKFTVETQPKNPVLKPKEGCEIEILLKPFCTCKIRSSLDIIIDDLASGKRTTEKVRIEVQTEVTTHIDPCELIKEKRIGSGSFGIVFLGYYRGNKVAIKYARNITDDSKQFSEFESEVAMLDKFRCEFIIHFYGAVFIKSQICIVTEFAEFGSLEDVIIRKNSSELSNYFKLKIMIDALRGIEYLHLNGILHRDIKPDNILIISLDREAKVNAKLTDFGTSRNINRLMTNITFTKGVGTPVYMAPELLNGEKYKMSADMYSIAVTMFELFKWGNAYSEKYFPYPWNVVDFVCSGGRLLKPDKMDQTIFDIISKAWSHNQAERPKVSDLILQLESIKTQKNGL</sequence>
<evidence type="ECO:0000256" key="6">
    <source>
        <dbReference type="SAM" id="SignalP"/>
    </source>
</evidence>
<dbReference type="VEuPathDB" id="AmoebaDB:EIN_390770"/>
<evidence type="ECO:0000313" key="9">
    <source>
        <dbReference type="Proteomes" id="UP000014680"/>
    </source>
</evidence>
<feature type="signal peptide" evidence="6">
    <location>
        <begin position="1"/>
        <end position="17"/>
    </location>
</feature>
<dbReference type="PANTHER" id="PTHR45756">
    <property type="entry name" value="PALMITOYLTRANSFERASE"/>
    <property type="match status" value="1"/>
</dbReference>
<dbReference type="InterPro" id="IPR001245">
    <property type="entry name" value="Ser-Thr/Tyr_kinase_cat_dom"/>
</dbReference>
<evidence type="ECO:0000256" key="3">
    <source>
        <dbReference type="ARBA" id="ARBA00022840"/>
    </source>
</evidence>
<evidence type="ECO:0000256" key="2">
    <source>
        <dbReference type="ARBA" id="ARBA00022741"/>
    </source>
</evidence>
<dbReference type="SUPFAM" id="SSF56112">
    <property type="entry name" value="Protein kinase-like (PK-like)"/>
    <property type="match status" value="1"/>
</dbReference>
<evidence type="ECO:0000256" key="4">
    <source>
        <dbReference type="PROSITE-ProRule" id="PRU10141"/>
    </source>
</evidence>
<keyword evidence="5" id="KW-0812">Transmembrane</keyword>
<feature type="transmembrane region" description="Helical" evidence="5">
    <location>
        <begin position="1339"/>
        <end position="1364"/>
    </location>
</feature>
<dbReference type="Gene3D" id="1.10.510.10">
    <property type="entry name" value="Transferase(Phosphotransferase) domain 1"/>
    <property type="match status" value="1"/>
</dbReference>
<keyword evidence="5" id="KW-1133">Transmembrane helix</keyword>
<dbReference type="GO" id="GO:0004697">
    <property type="term" value="F:diacylglycerol-dependent serine/threonine kinase activity"/>
    <property type="evidence" value="ECO:0007669"/>
    <property type="project" value="UniProtKB-EC"/>
</dbReference>
<dbReference type="OrthoDB" id="29590at2759"/>
<dbReference type="Proteomes" id="UP000014680">
    <property type="component" value="Unassembled WGS sequence"/>
</dbReference>
<feature type="binding site" evidence="4">
    <location>
        <position position="1553"/>
    </location>
    <ligand>
        <name>ATP</name>
        <dbReference type="ChEBI" id="CHEBI:30616"/>
    </ligand>
</feature>
<reference evidence="8 9" key="1">
    <citation type="submission" date="2012-10" db="EMBL/GenBank/DDBJ databases">
        <authorList>
            <person name="Zafar N."/>
            <person name="Inman J."/>
            <person name="Hall N."/>
            <person name="Lorenzi H."/>
            <person name="Caler E."/>
        </authorList>
    </citation>
    <scope>NUCLEOTIDE SEQUENCE [LARGE SCALE GENOMIC DNA]</scope>
    <source>
        <strain evidence="8 9">IP1</strain>
    </source>
</reference>
<dbReference type="InterPro" id="IPR011009">
    <property type="entry name" value="Kinase-like_dom_sf"/>
</dbReference>
<evidence type="ECO:0000256" key="1">
    <source>
        <dbReference type="ARBA" id="ARBA00022527"/>
    </source>
</evidence>
<keyword evidence="8" id="KW-0418">Kinase</keyword>
<gene>
    <name evidence="8" type="ORF">EIN_390770</name>
</gene>
<dbReference type="InterPro" id="IPR053215">
    <property type="entry name" value="TKL_Ser/Thr_kinase"/>
</dbReference>
<dbReference type="GeneID" id="14888468"/>
<dbReference type="Pfam" id="PF07714">
    <property type="entry name" value="PK_Tyr_Ser-Thr"/>
    <property type="match status" value="1"/>
</dbReference>
<keyword evidence="6" id="KW-0732">Signal</keyword>
<name>A0A0A1U5E7_ENTIV</name>